<name>A0A1F5BTS5_9BACT</name>
<dbReference type="Proteomes" id="UP000176650">
    <property type="component" value="Unassembled WGS sequence"/>
</dbReference>
<accession>A0A1F5BTS5</accession>
<protein>
    <submittedName>
        <fullName evidence="1">Uncharacterized protein</fullName>
    </submittedName>
</protein>
<reference evidence="1 2" key="1">
    <citation type="journal article" date="2016" name="Nat. Commun.">
        <title>Thousands of microbial genomes shed light on interconnected biogeochemical processes in an aquifer system.</title>
        <authorList>
            <person name="Anantharaman K."/>
            <person name="Brown C.T."/>
            <person name="Hug L.A."/>
            <person name="Sharon I."/>
            <person name="Castelle C.J."/>
            <person name="Probst A.J."/>
            <person name="Thomas B.C."/>
            <person name="Singh A."/>
            <person name="Wilkins M.J."/>
            <person name="Karaoz U."/>
            <person name="Brodie E.L."/>
            <person name="Williams K.H."/>
            <person name="Hubbard S.S."/>
            <person name="Banfield J.F."/>
        </authorList>
    </citation>
    <scope>NUCLEOTIDE SEQUENCE [LARGE SCALE GENOMIC DNA]</scope>
</reference>
<evidence type="ECO:0000313" key="2">
    <source>
        <dbReference type="Proteomes" id="UP000176650"/>
    </source>
</evidence>
<gene>
    <name evidence="1" type="ORF">A2988_00810</name>
</gene>
<dbReference type="EMBL" id="MEYS01000002">
    <property type="protein sequence ID" value="OGD34011.1"/>
    <property type="molecule type" value="Genomic_DNA"/>
</dbReference>
<comment type="caution">
    <text evidence="1">The sequence shown here is derived from an EMBL/GenBank/DDBJ whole genome shotgun (WGS) entry which is preliminary data.</text>
</comment>
<sequence length="1146" mass="116298">MDTTSLIKQSTAKKLKQFFSVVLAFTTTLSLSGFALTFAFTAAAQVATLADGDLVRGPDGIKVYIVKPLPHGMYAGWKRHIFNPAVFNMYGHLSWSNIKSVNQATIDAYHTSDLYRADGDAKVFSMVEAGDSATKRWIENEAAFVAGGYDWGQIFIVNTTERNYYAEGPMITTTTPPTTPTTPAATGTGLTVSLAAGTPAGGSVVADSTSGDGAQAQASMAKFNFAAGSDGDVSVTNLKVKRNGISADADLTNAYLYDGSTRVAEMTSIASNYITFTNASGLFVVTKGTTKAIDVKVDIANGTTAGKTIALSVNAAADVTAGSATVAGMFPLMGNYMTTAAVGDLGKITLASVTPSAATTVDPGQTAYELWRFSLVAADQKVNVSSIKVTNIGSVGSTDLTNIKLMDGATQLGATMATLGTGVLMFDMSATPLAITAGQTKNLSLKGDIVGGTTRTYRFSVQRSADLVAMDDNYGVSLKPNQTDSFTIIQAGGATTINSGTLTISVDSASPTGNVALGYIDQELARFSFKANGEAIKVTSLTASSTTTGNKGINNAKLYLDGTQVGATTDLPTTGLATFTFGNTFIIPVGATKTLVVKGEVKAADATAFTAADTIKIFLGTGASNVQGQTSLTVTNSTASNGNTLTVQAGTLSVALNSGLAAATSSLPTGVKGATNVKIGSFVVTAGSGEAVSVSQMVVKNSATAGLALGHDFQNLTLKNGTSMIGTSIGSLSTTADTTYTFTPSSSITINAGQQYVVDVYADILTGASNSAATAYAAVLWDDVTATGVSTSAAAGVATDVTGQVVYISAGGSLVIATASDMPVAQNRSMGQTGQTLATFKFTTGAPEAVNVTTIVVTDTMSGTASAATGTITNLGLFKSDGVQVGTYVASMTASAGQDVIATFNGLTLNLPKDTATVLTLKGDVSGYPNGVSGSAHTFKIMLASNVTATGATGGATITATGNPIAGNAQTVYRSELTVANAQSNSSGGAGTDQLIGKYRLTNTSAGNYTITVTDIDLGLTRTIVNSAASRYITLKRDSVGGTTVAKKAYRACADGAAVQYGDITSWAVSACDSNAVAFTSFTIDAAGGTGYVDLYVLADTNDATATLNIGTTLGGGSNVITYSDGVSGGITSLDNKPIPGATITY</sequence>
<evidence type="ECO:0000313" key="1">
    <source>
        <dbReference type="EMBL" id="OGD34011.1"/>
    </source>
</evidence>
<dbReference type="STRING" id="1797298.A2988_00810"/>
<organism evidence="1 2">
    <name type="scientific">Candidatus Azambacteria bacterium RIFCSPLOWO2_01_FULL_46_25</name>
    <dbReference type="NCBI Taxonomy" id="1797298"/>
    <lineage>
        <taxon>Bacteria</taxon>
        <taxon>Candidatus Azamiibacteriota</taxon>
    </lineage>
</organism>
<dbReference type="AlphaFoldDB" id="A0A1F5BTS5"/>
<proteinExistence type="predicted"/>